<keyword evidence="2" id="KW-1185">Reference proteome</keyword>
<accession>A0A1R1PKQ0</accession>
<reference evidence="2" key="1">
    <citation type="submission" date="2017-01" db="EMBL/GenBank/DDBJ databases">
        <authorList>
            <person name="Wang Y."/>
            <person name="White M."/>
            <person name="Kvist S."/>
            <person name="Moncalvo J.-M."/>
        </authorList>
    </citation>
    <scope>NUCLEOTIDE SEQUENCE [LARGE SCALE GENOMIC DNA]</scope>
    <source>
        <strain evidence="2">COL-18-3</strain>
    </source>
</reference>
<gene>
    <name evidence="1" type="ORF">AX774_g4980</name>
</gene>
<organism evidence="1 2">
    <name type="scientific">Zancudomyces culisetae</name>
    <name type="common">Gut fungus</name>
    <name type="synonym">Smittium culisetae</name>
    <dbReference type="NCBI Taxonomy" id="1213189"/>
    <lineage>
        <taxon>Eukaryota</taxon>
        <taxon>Fungi</taxon>
        <taxon>Fungi incertae sedis</taxon>
        <taxon>Zoopagomycota</taxon>
        <taxon>Kickxellomycotina</taxon>
        <taxon>Harpellomycetes</taxon>
        <taxon>Harpellales</taxon>
        <taxon>Legeriomycetaceae</taxon>
        <taxon>Zancudomyces</taxon>
    </lineage>
</organism>
<dbReference type="Proteomes" id="UP000188320">
    <property type="component" value="Unassembled WGS sequence"/>
</dbReference>
<dbReference type="AlphaFoldDB" id="A0A1R1PKQ0"/>
<sequence>MRFSMLWSPKYSLNSLFMVLNCVNIITTPATRNHFTLSSIVAFAFAPTLIFDPLPPICVVDDTGLPGIVGVLGPLCGTDAVTDDIAADDPLEIASTIDCDRFIACSTIL</sequence>
<evidence type="ECO:0000313" key="1">
    <source>
        <dbReference type="EMBL" id="OMH81558.1"/>
    </source>
</evidence>
<evidence type="ECO:0000313" key="2">
    <source>
        <dbReference type="Proteomes" id="UP000188320"/>
    </source>
</evidence>
<comment type="caution">
    <text evidence="1">The sequence shown here is derived from an EMBL/GenBank/DDBJ whole genome shotgun (WGS) entry which is preliminary data.</text>
</comment>
<dbReference type="EMBL" id="LSSK01000868">
    <property type="protein sequence ID" value="OMH81558.1"/>
    <property type="molecule type" value="Genomic_DNA"/>
</dbReference>
<protein>
    <submittedName>
        <fullName evidence="1">Uncharacterized protein</fullName>
    </submittedName>
</protein>
<proteinExistence type="predicted"/>
<name>A0A1R1PKQ0_ZANCU</name>